<dbReference type="PROSITE" id="PS50082">
    <property type="entry name" value="WD_REPEATS_2"/>
    <property type="match status" value="1"/>
</dbReference>
<dbReference type="VEuPathDB" id="VectorBase:GPAI007782"/>
<reference evidence="4" key="2">
    <citation type="submission" date="2020-05" db="UniProtKB">
        <authorList>
            <consortium name="EnsemblMetazoa"/>
        </authorList>
    </citation>
    <scope>IDENTIFICATION</scope>
    <source>
        <strain evidence="4">IAEA</strain>
    </source>
</reference>
<dbReference type="GO" id="GO:0045182">
    <property type="term" value="F:translation regulator activity"/>
    <property type="evidence" value="ECO:0007669"/>
    <property type="project" value="InterPro"/>
</dbReference>
<dbReference type="STRING" id="7398.A0A1A9Z9F0"/>
<dbReference type="InterPro" id="IPR001680">
    <property type="entry name" value="WD40_rpt"/>
</dbReference>
<dbReference type="Gene3D" id="2.130.10.10">
    <property type="entry name" value="YVTN repeat-like/Quinoprotein amine dehydrogenase"/>
    <property type="match status" value="1"/>
</dbReference>
<evidence type="ECO:0000256" key="3">
    <source>
        <dbReference type="PROSITE-ProRule" id="PRU00221"/>
    </source>
</evidence>
<sequence length="234" mass="26688">MVFISDAIFSELLKNYPELWGQGKGYIPWKDHGGKLADELAKRTGRLITGEDVKLKLQTVRQSLKRLNKSKGTAYASLRADIDDIYDEGPATSAEVARRGKAQSLEPVVNPEEADDIKVHQIIGSQPIPNVQTEECITEDLLENTIKREESELEIFPSCSNSEIFYPYFSADNRQIVSGPHDKTIKLWNTLAECKFTIQEDNHTDCVYRCLRFSPNHSNQREHNCHFPNSSYKR</sequence>
<dbReference type="AlphaFoldDB" id="A0A1A9Z9F0"/>
<dbReference type="PANTHER" id="PTHR19868">
    <property type="entry name" value="RECEPTOR FOR ACTIVATED PROTEIN KINASE C RACK1"/>
    <property type="match status" value="1"/>
</dbReference>
<organism evidence="4 5">
    <name type="scientific">Glossina pallidipes</name>
    <name type="common">Tsetse fly</name>
    <dbReference type="NCBI Taxonomy" id="7398"/>
    <lineage>
        <taxon>Eukaryota</taxon>
        <taxon>Metazoa</taxon>
        <taxon>Ecdysozoa</taxon>
        <taxon>Arthropoda</taxon>
        <taxon>Hexapoda</taxon>
        <taxon>Insecta</taxon>
        <taxon>Pterygota</taxon>
        <taxon>Neoptera</taxon>
        <taxon>Endopterygota</taxon>
        <taxon>Diptera</taxon>
        <taxon>Brachycera</taxon>
        <taxon>Muscomorpha</taxon>
        <taxon>Hippoboscoidea</taxon>
        <taxon>Glossinidae</taxon>
        <taxon>Glossina</taxon>
    </lineage>
</organism>
<name>A0A1A9Z9F0_GLOPL</name>
<evidence type="ECO:0000256" key="2">
    <source>
        <dbReference type="ARBA" id="ARBA00035297"/>
    </source>
</evidence>
<dbReference type="Proteomes" id="UP000092445">
    <property type="component" value="Unassembled WGS sequence"/>
</dbReference>
<accession>A0A1A9Z9F0</accession>
<evidence type="ECO:0000313" key="5">
    <source>
        <dbReference type="Proteomes" id="UP000092445"/>
    </source>
</evidence>
<dbReference type="InterPro" id="IPR045223">
    <property type="entry name" value="RACK1-like"/>
</dbReference>
<protein>
    <recommendedName>
        <fullName evidence="2">Small ribosomal subunit protein RACK1</fullName>
    </recommendedName>
</protein>
<dbReference type="GO" id="GO:0043022">
    <property type="term" value="F:ribosome binding"/>
    <property type="evidence" value="ECO:0007669"/>
    <property type="project" value="InterPro"/>
</dbReference>
<keyword evidence="3" id="KW-0853">WD repeat</keyword>
<dbReference type="EnsemblMetazoa" id="GPAI007782-RA">
    <property type="protein sequence ID" value="GPAI007782-PA"/>
    <property type="gene ID" value="GPAI007782"/>
</dbReference>
<keyword evidence="5" id="KW-1185">Reference proteome</keyword>
<dbReference type="InterPro" id="IPR015943">
    <property type="entry name" value="WD40/YVTN_repeat-like_dom_sf"/>
</dbReference>
<comment type="similarity">
    <text evidence="1">Belongs to the WD repeat G protein beta family. Ribosomal protein RACK1 subfamily.</text>
</comment>
<dbReference type="SUPFAM" id="SSF50978">
    <property type="entry name" value="WD40 repeat-like"/>
    <property type="match status" value="1"/>
</dbReference>
<feature type="repeat" description="WD" evidence="3">
    <location>
        <begin position="169"/>
        <end position="189"/>
    </location>
</feature>
<dbReference type="InterPro" id="IPR036322">
    <property type="entry name" value="WD40_repeat_dom_sf"/>
</dbReference>
<proteinExistence type="inferred from homology"/>
<evidence type="ECO:0000256" key="1">
    <source>
        <dbReference type="ARBA" id="ARBA00007253"/>
    </source>
</evidence>
<evidence type="ECO:0000313" key="4">
    <source>
        <dbReference type="EnsemblMetazoa" id="GPAI007782-PA"/>
    </source>
</evidence>
<reference evidence="5" key="1">
    <citation type="submission" date="2014-03" db="EMBL/GenBank/DDBJ databases">
        <authorList>
            <person name="Aksoy S."/>
            <person name="Warren W."/>
            <person name="Wilson R.K."/>
        </authorList>
    </citation>
    <scope>NUCLEOTIDE SEQUENCE [LARGE SCALE GENOMIC DNA]</scope>
    <source>
        <strain evidence="5">IAEA</strain>
    </source>
</reference>